<proteinExistence type="predicted"/>
<keyword evidence="1" id="KW-1133">Transmembrane helix</keyword>
<keyword evidence="1" id="KW-0812">Transmembrane</keyword>
<reference evidence="3" key="1">
    <citation type="submission" date="2016-10" db="EMBL/GenBank/DDBJ databases">
        <authorList>
            <person name="Varghese N."/>
            <person name="Submissions S."/>
        </authorList>
    </citation>
    <scope>NUCLEOTIDE SEQUENCE [LARGE SCALE GENOMIC DNA]</scope>
    <source>
        <strain evidence="3">CGMCC 1.10658</strain>
    </source>
</reference>
<dbReference type="AlphaFoldDB" id="A0A1G9CH82"/>
<feature type="transmembrane region" description="Helical" evidence="1">
    <location>
        <begin position="20"/>
        <end position="43"/>
    </location>
</feature>
<gene>
    <name evidence="2" type="ORF">SAMN05216212_2504</name>
</gene>
<dbReference type="STRING" id="658219.SAMN05216212_2504"/>
<protein>
    <submittedName>
        <fullName evidence="2">Class IIb bacteriocin, lactobin A/cerein 7B family</fullName>
    </submittedName>
</protein>
<dbReference type="NCBIfam" id="TIGR03949">
    <property type="entry name" value="bact_IIb_cerein"/>
    <property type="match status" value="1"/>
</dbReference>
<evidence type="ECO:0000313" key="3">
    <source>
        <dbReference type="Proteomes" id="UP000199305"/>
    </source>
</evidence>
<accession>A0A1G9CH82</accession>
<evidence type="ECO:0000256" key="1">
    <source>
        <dbReference type="SAM" id="Phobius"/>
    </source>
</evidence>
<dbReference type="InterPro" id="IPR023991">
    <property type="entry name" value="Bacteriocin_IIb_lactobn/cerein"/>
</dbReference>
<keyword evidence="3" id="KW-1185">Reference proteome</keyword>
<sequence>MTELTVKEIEHVNGGLAPLAAAAAVKYFMAGASFGAGAVFAAYKLV</sequence>
<keyword evidence="1" id="KW-0472">Membrane</keyword>
<dbReference type="RefSeq" id="WP_091514566.1">
    <property type="nucleotide sequence ID" value="NZ_FNFH01000005.1"/>
</dbReference>
<evidence type="ECO:0000313" key="2">
    <source>
        <dbReference type="EMBL" id="SDK50854.1"/>
    </source>
</evidence>
<dbReference type="Proteomes" id="UP000199305">
    <property type="component" value="Unassembled WGS sequence"/>
</dbReference>
<organism evidence="2 3">
    <name type="scientific">Microbulbifer yueqingensis</name>
    <dbReference type="NCBI Taxonomy" id="658219"/>
    <lineage>
        <taxon>Bacteria</taxon>
        <taxon>Pseudomonadati</taxon>
        <taxon>Pseudomonadota</taxon>
        <taxon>Gammaproteobacteria</taxon>
        <taxon>Cellvibrionales</taxon>
        <taxon>Microbulbiferaceae</taxon>
        <taxon>Microbulbifer</taxon>
    </lineage>
</organism>
<dbReference type="EMBL" id="FNFH01000005">
    <property type="protein sequence ID" value="SDK50854.1"/>
    <property type="molecule type" value="Genomic_DNA"/>
</dbReference>
<name>A0A1G9CH82_9GAMM</name>